<dbReference type="AlphaFoldDB" id="A0A0V0R9M3"/>
<gene>
    <name evidence="3" type="ORF">PPERSA_07724</name>
</gene>
<dbReference type="GO" id="GO:0010564">
    <property type="term" value="P:regulation of cell cycle process"/>
    <property type="evidence" value="ECO:0007669"/>
    <property type="project" value="TreeGrafter"/>
</dbReference>
<feature type="compositionally biased region" description="Low complexity" evidence="2">
    <location>
        <begin position="517"/>
        <end position="562"/>
    </location>
</feature>
<feature type="coiled-coil region" evidence="1">
    <location>
        <begin position="296"/>
        <end position="359"/>
    </location>
</feature>
<comment type="caution">
    <text evidence="3">The sequence shown here is derived from an EMBL/GenBank/DDBJ whole genome shotgun (WGS) entry which is preliminary data.</text>
</comment>
<dbReference type="PANTHER" id="PTHR21574">
    <property type="entry name" value="CENTROSOMAL PROTEIN OF 120 KDA"/>
    <property type="match status" value="1"/>
</dbReference>
<feature type="compositionally biased region" description="Low complexity" evidence="2">
    <location>
        <begin position="24"/>
        <end position="35"/>
    </location>
</feature>
<accession>A0A0V0R9M3</accession>
<name>A0A0V0R9M3_PSEPJ</name>
<keyword evidence="4" id="KW-1185">Reference proteome</keyword>
<dbReference type="InParanoid" id="A0A0V0R9M3"/>
<organism evidence="3 4">
    <name type="scientific">Pseudocohnilembus persalinus</name>
    <name type="common">Ciliate</name>
    <dbReference type="NCBI Taxonomy" id="266149"/>
    <lineage>
        <taxon>Eukaryota</taxon>
        <taxon>Sar</taxon>
        <taxon>Alveolata</taxon>
        <taxon>Ciliophora</taxon>
        <taxon>Intramacronucleata</taxon>
        <taxon>Oligohymenophorea</taxon>
        <taxon>Scuticociliatia</taxon>
        <taxon>Philasterida</taxon>
        <taxon>Pseudocohnilembidae</taxon>
        <taxon>Pseudocohnilembus</taxon>
    </lineage>
</organism>
<sequence length="610" mass="72892">MSDYKYSDFEDEGPNSVEKEHKQQQLQQNQGNQQKQSEKQEIQQNNQISQKIGQQTMQNQEHRMRISIDIHTIKDQDFKGSIYAKYTSYPELNITHFKTSPVVELHNARVEGQFKNSFKSYTFQADRSKLIELLNKTIMEIEIWHQDRLSSDIMVGVAKVEMSKFLSIPNKKTANSVAKVSDQYLPLDEVDEQRKPVKKIGLLRVISYLEDLGPEEALRKKEQQLGITGKNERKFEGNYNNNTQSEYQNMIPLPSQKQDYSEDPEKQKVLNEMNSLEYKIIWELETWKKAEEAKFQVQLKQRETEYLEELKQQQKEKDFQKQKYFKQAEGAIQLLEKKLKEKSQQLRQREQKLILVEEELRTKIQETARTVSAKDDEIQMIKNRNLSDKSNLEKEKSALQVQLDTANAKFKALQQEFEQFKKEQNNSPITLVKNELSQKVSEIKELQKELQREHEVKEQYKIYYEKIRGELIKQKKIYEEYKENQNFQNNQQIQELKQQIENLSKQQKENINPVYFQQQQQQMQQQYKQQQNFGYSNNNNNNQYFNKNNNNNLQDSQDSQQYPEYNWDKSNLNELDRLIQERDYLLQTGDYLESDPLIVELNNQIQDYQK</sequence>
<feature type="region of interest" description="Disordered" evidence="2">
    <location>
        <begin position="517"/>
        <end position="564"/>
    </location>
</feature>
<dbReference type="EMBL" id="LDAU01000003">
    <property type="protein sequence ID" value="KRX11199.1"/>
    <property type="molecule type" value="Genomic_DNA"/>
</dbReference>
<evidence type="ECO:0000313" key="3">
    <source>
        <dbReference type="EMBL" id="KRX11199.1"/>
    </source>
</evidence>
<dbReference type="GO" id="GO:0005815">
    <property type="term" value="C:microtubule organizing center"/>
    <property type="evidence" value="ECO:0007669"/>
    <property type="project" value="TreeGrafter"/>
</dbReference>
<evidence type="ECO:0000256" key="1">
    <source>
        <dbReference type="SAM" id="Coils"/>
    </source>
</evidence>
<proteinExistence type="predicted"/>
<protein>
    <submittedName>
        <fullName evidence="3">Uncharacterized protein</fullName>
    </submittedName>
</protein>
<keyword evidence="1" id="KW-0175">Coiled coil</keyword>
<dbReference type="OMA" id="RCICYLE"/>
<evidence type="ECO:0000256" key="2">
    <source>
        <dbReference type="SAM" id="MobiDB-lite"/>
    </source>
</evidence>
<reference evidence="3 4" key="1">
    <citation type="journal article" date="2015" name="Sci. Rep.">
        <title>Genome of the facultative scuticociliatosis pathogen Pseudocohnilembus persalinus provides insight into its virulence through horizontal gene transfer.</title>
        <authorList>
            <person name="Xiong J."/>
            <person name="Wang G."/>
            <person name="Cheng J."/>
            <person name="Tian M."/>
            <person name="Pan X."/>
            <person name="Warren A."/>
            <person name="Jiang C."/>
            <person name="Yuan D."/>
            <person name="Miao W."/>
        </authorList>
    </citation>
    <scope>NUCLEOTIDE SEQUENCE [LARGE SCALE GENOMIC DNA]</scope>
    <source>
        <strain evidence="3">36N120E</strain>
    </source>
</reference>
<dbReference type="PANTHER" id="PTHR21574:SF0">
    <property type="entry name" value="CENTROSOMAL PROTEIN OF 120 KDA"/>
    <property type="match status" value="1"/>
</dbReference>
<dbReference type="InterPro" id="IPR039893">
    <property type="entry name" value="CEP120-like"/>
</dbReference>
<feature type="region of interest" description="Disordered" evidence="2">
    <location>
        <begin position="1"/>
        <end position="45"/>
    </location>
</feature>
<feature type="coiled-coil region" evidence="1">
    <location>
        <begin position="389"/>
        <end position="510"/>
    </location>
</feature>
<dbReference type="OrthoDB" id="313324at2759"/>
<evidence type="ECO:0000313" key="4">
    <source>
        <dbReference type="Proteomes" id="UP000054937"/>
    </source>
</evidence>
<dbReference type="Proteomes" id="UP000054937">
    <property type="component" value="Unassembled WGS sequence"/>
</dbReference>